<evidence type="ECO:0000259" key="5">
    <source>
        <dbReference type="PROSITE" id="PS01180"/>
    </source>
</evidence>
<keyword evidence="1 2" id="KW-1015">Disulfide bond</keyword>
<evidence type="ECO:0000256" key="4">
    <source>
        <dbReference type="SAM" id="Phobius"/>
    </source>
</evidence>
<keyword evidence="4" id="KW-1133">Transmembrane helix</keyword>
<reference evidence="7" key="1">
    <citation type="submission" date="2025-08" db="UniProtKB">
        <authorList>
            <consortium name="RefSeq"/>
        </authorList>
    </citation>
    <scope>IDENTIFICATION</scope>
    <source>
        <tissue evidence="7">Gonads</tissue>
    </source>
</reference>
<dbReference type="InterPro" id="IPR002172">
    <property type="entry name" value="LDrepeatLR_classA_rpt"/>
</dbReference>
<dbReference type="CDD" id="cd00041">
    <property type="entry name" value="CUB"/>
    <property type="match status" value="1"/>
</dbReference>
<dbReference type="OrthoDB" id="6514358at2759"/>
<dbReference type="GeneID" id="106151531"/>
<dbReference type="PANTHER" id="PTHR24652:SF69">
    <property type="entry name" value="CUB DOMAIN-CONTAINING PROTEIN"/>
    <property type="match status" value="1"/>
</dbReference>
<evidence type="ECO:0000256" key="3">
    <source>
        <dbReference type="SAM" id="MobiDB-lite"/>
    </source>
</evidence>
<feature type="compositionally biased region" description="Low complexity" evidence="3">
    <location>
        <begin position="348"/>
        <end position="359"/>
    </location>
</feature>
<dbReference type="InterPro" id="IPR000859">
    <property type="entry name" value="CUB_dom"/>
</dbReference>
<dbReference type="Gene3D" id="4.10.400.10">
    <property type="entry name" value="Low-density Lipoprotein Receptor"/>
    <property type="match status" value="1"/>
</dbReference>
<evidence type="ECO:0000256" key="2">
    <source>
        <dbReference type="PROSITE-ProRule" id="PRU00124"/>
    </source>
</evidence>
<keyword evidence="6" id="KW-1185">Reference proteome</keyword>
<dbReference type="PANTHER" id="PTHR24652">
    <property type="entry name" value="LOW-DENSITY LIPOPROTEIN RECEPTOR CLASS A DOMAIN-CONTAINING PROTEIN 2"/>
    <property type="match status" value="1"/>
</dbReference>
<keyword evidence="4" id="KW-0472">Membrane</keyword>
<accession>A0A1S3H592</accession>
<dbReference type="SUPFAM" id="SSF57424">
    <property type="entry name" value="LDL receptor-like module"/>
    <property type="match status" value="1"/>
</dbReference>
<dbReference type="SMART" id="SM00192">
    <property type="entry name" value="LDLa"/>
    <property type="match status" value="1"/>
</dbReference>
<feature type="region of interest" description="Disordered" evidence="3">
    <location>
        <begin position="342"/>
        <end position="400"/>
    </location>
</feature>
<comment type="caution">
    <text evidence="2">Lacks conserved residue(s) required for the propagation of feature annotation.</text>
</comment>
<keyword evidence="4" id="KW-0812">Transmembrane</keyword>
<sequence>MAQVLEYLATASTYFWIIILILDKGISKKTQTFYMEGADCGDTKYIGGATVYSHINPQTETYYRDNIECRLVFKAENEDWKIMMQVVELDIPDRSLRSVCNDALYVYDSARIYNPMVEAGSHVGLCGKTLPRVMVSSGPYLTIHFRTDSGGPKGKGFKLVVTAFSDDYKEYDSCGANFLCDNKKCIDVDLKCDSTDHCFDKSDEADGGSSKCVDDPGGSLSIWEQFLSMGVTAAVVITVGSLLVLILCIVAITCCCCRKMRKKREEDEATVTSATAVTRGGGPQFPSPKPGFGPVAPAHPHFAQAGGYQPMQATQCTAPGIYLNQTAMMYAAAGATNSPYHRDGGAFSSSQDSSTGYSSQPPARTQRSYTPTSSRSNQSNSHSSVTYSSNTDKVTMPVHL</sequence>
<feature type="compositionally biased region" description="Polar residues" evidence="3">
    <location>
        <begin position="360"/>
        <end position="371"/>
    </location>
</feature>
<evidence type="ECO:0000313" key="7">
    <source>
        <dbReference type="RefSeq" id="XP_013380304.1"/>
    </source>
</evidence>
<dbReference type="InterPro" id="IPR036055">
    <property type="entry name" value="LDL_receptor-like_sf"/>
</dbReference>
<evidence type="ECO:0000256" key="1">
    <source>
        <dbReference type="ARBA" id="ARBA00023157"/>
    </source>
</evidence>
<feature type="transmembrane region" description="Helical" evidence="4">
    <location>
        <begin position="226"/>
        <end position="252"/>
    </location>
</feature>
<feature type="compositionally biased region" description="Low complexity" evidence="3">
    <location>
        <begin position="372"/>
        <end position="391"/>
    </location>
</feature>
<dbReference type="Gene3D" id="2.60.120.290">
    <property type="entry name" value="Spermadhesin, CUB domain"/>
    <property type="match status" value="1"/>
</dbReference>
<dbReference type="SUPFAM" id="SSF49854">
    <property type="entry name" value="Spermadhesin, CUB domain"/>
    <property type="match status" value="1"/>
</dbReference>
<dbReference type="CDD" id="cd00112">
    <property type="entry name" value="LDLa"/>
    <property type="match status" value="1"/>
</dbReference>
<feature type="domain" description="CUB" evidence="5">
    <location>
        <begin position="40"/>
        <end position="164"/>
    </location>
</feature>
<dbReference type="PROSITE" id="PS01180">
    <property type="entry name" value="CUB"/>
    <property type="match status" value="1"/>
</dbReference>
<gene>
    <name evidence="7" type="primary">LOC106151531</name>
</gene>
<feature type="disulfide bond" evidence="2">
    <location>
        <begin position="180"/>
        <end position="198"/>
    </location>
</feature>
<dbReference type="SMART" id="SM00042">
    <property type="entry name" value="CUB"/>
    <property type="match status" value="1"/>
</dbReference>
<name>A0A1S3H592_LINAN</name>
<dbReference type="InterPro" id="IPR035914">
    <property type="entry name" value="Sperma_CUB_dom_sf"/>
</dbReference>
<dbReference type="Proteomes" id="UP000085678">
    <property type="component" value="Unplaced"/>
</dbReference>
<protein>
    <submittedName>
        <fullName evidence="7">Uncharacterized protein LOC106151531 isoform X2</fullName>
    </submittedName>
</protein>
<dbReference type="PROSITE" id="PS50068">
    <property type="entry name" value="LDLRA_2"/>
    <property type="match status" value="1"/>
</dbReference>
<organism evidence="6 7">
    <name type="scientific">Lingula anatina</name>
    <name type="common">Brachiopod</name>
    <name type="synonym">Lingula unguis</name>
    <dbReference type="NCBI Taxonomy" id="7574"/>
    <lineage>
        <taxon>Eukaryota</taxon>
        <taxon>Metazoa</taxon>
        <taxon>Spiralia</taxon>
        <taxon>Lophotrochozoa</taxon>
        <taxon>Brachiopoda</taxon>
        <taxon>Linguliformea</taxon>
        <taxon>Lingulata</taxon>
        <taxon>Lingulida</taxon>
        <taxon>Linguloidea</taxon>
        <taxon>Lingulidae</taxon>
        <taxon>Lingula</taxon>
    </lineage>
</organism>
<proteinExistence type="predicted"/>
<dbReference type="AlphaFoldDB" id="A0A1S3H592"/>
<evidence type="ECO:0000313" key="6">
    <source>
        <dbReference type="Proteomes" id="UP000085678"/>
    </source>
</evidence>
<dbReference type="RefSeq" id="XP_013380304.1">
    <property type="nucleotide sequence ID" value="XM_013524850.1"/>
</dbReference>
<dbReference type="Pfam" id="PF00431">
    <property type="entry name" value="CUB"/>
    <property type="match status" value="1"/>
</dbReference>
<dbReference type="InterPro" id="IPR042333">
    <property type="entry name" value="LRAD2/Mig-13-like"/>
</dbReference>